<accession>A0A0A7S2F3</accession>
<dbReference type="Pfam" id="PF00027">
    <property type="entry name" value="cNMP_binding"/>
    <property type="match status" value="1"/>
</dbReference>
<name>A0A0A7S2F3_FRIPE</name>
<organism evidence="6 8">
    <name type="scientific">Frischella perrara</name>
    <dbReference type="NCBI Taxonomy" id="1267021"/>
    <lineage>
        <taxon>Bacteria</taxon>
        <taxon>Pseudomonadati</taxon>
        <taxon>Pseudomonadota</taxon>
        <taxon>Gammaproteobacteria</taxon>
        <taxon>Orbales</taxon>
        <taxon>Orbaceae</taxon>
        <taxon>Frischella</taxon>
    </lineage>
</organism>
<dbReference type="OrthoDB" id="7643467at2"/>
<dbReference type="InterPro" id="IPR018335">
    <property type="entry name" value="Tscrpt_reg_HTH_Crp-type_CS"/>
</dbReference>
<dbReference type="EMBL" id="CP009056">
    <property type="protein sequence ID" value="AJA45007.1"/>
    <property type="molecule type" value="Genomic_DNA"/>
</dbReference>
<dbReference type="PROSITE" id="PS50042">
    <property type="entry name" value="CNMP_BINDING_3"/>
    <property type="match status" value="1"/>
</dbReference>
<reference evidence="7 9" key="2">
    <citation type="submission" date="2018-05" db="EMBL/GenBank/DDBJ databases">
        <title>Reference genomes for bee gut microbiota database.</title>
        <authorList>
            <person name="Ellegaard K.M."/>
        </authorList>
    </citation>
    <scope>NUCLEOTIDE SEQUENCE [LARGE SCALE GENOMIC DNA]</scope>
    <source>
        <strain evidence="7 9">ESL0167</strain>
    </source>
</reference>
<dbReference type="GO" id="GO:0003677">
    <property type="term" value="F:DNA binding"/>
    <property type="evidence" value="ECO:0007669"/>
    <property type="project" value="UniProtKB-KW"/>
</dbReference>
<evidence type="ECO:0000313" key="7">
    <source>
        <dbReference type="EMBL" id="PXY95268.1"/>
    </source>
</evidence>
<protein>
    <submittedName>
        <fullName evidence="7">Transcriptional regulator FNR</fullName>
    </submittedName>
    <submittedName>
        <fullName evidence="6">cAMP-binding protein</fullName>
    </submittedName>
</protein>
<proteinExistence type="predicted"/>
<dbReference type="InterPro" id="IPR000595">
    <property type="entry name" value="cNMP-bd_dom"/>
</dbReference>
<reference evidence="6 8" key="1">
    <citation type="journal article" date="2014" name="Appl. Environ. Microbiol.">
        <title>Gut symbionts from distinct hosts exhibit genotoxic activity via divergent colibactin biosynthetic pathways.</title>
        <authorList>
            <person name="Engel P."/>
            <person name="Vizcaino M.I."/>
            <person name="Crawford J.M."/>
        </authorList>
    </citation>
    <scope>NUCLEOTIDE SEQUENCE [LARGE SCALE GENOMIC DNA]</scope>
    <source>
        <strain evidence="6 8">PEB0191</strain>
    </source>
</reference>
<evidence type="ECO:0000313" key="6">
    <source>
        <dbReference type="EMBL" id="AJA45007.1"/>
    </source>
</evidence>
<dbReference type="SMART" id="SM00100">
    <property type="entry name" value="cNMP"/>
    <property type="match status" value="1"/>
</dbReference>
<dbReference type="GO" id="GO:0005829">
    <property type="term" value="C:cytosol"/>
    <property type="evidence" value="ECO:0007669"/>
    <property type="project" value="TreeGrafter"/>
</dbReference>
<keyword evidence="1" id="KW-0805">Transcription regulation</keyword>
<dbReference type="EMBL" id="QGLM01000013">
    <property type="protein sequence ID" value="PXY95268.1"/>
    <property type="molecule type" value="Genomic_DNA"/>
</dbReference>
<dbReference type="Gene3D" id="1.10.10.10">
    <property type="entry name" value="Winged helix-like DNA-binding domain superfamily/Winged helix DNA-binding domain"/>
    <property type="match status" value="1"/>
</dbReference>
<evidence type="ECO:0000313" key="9">
    <source>
        <dbReference type="Proteomes" id="UP000247838"/>
    </source>
</evidence>
<dbReference type="InterPro" id="IPR014710">
    <property type="entry name" value="RmlC-like_jellyroll"/>
</dbReference>
<dbReference type="GO" id="GO:0003700">
    <property type="term" value="F:DNA-binding transcription factor activity"/>
    <property type="evidence" value="ECO:0007669"/>
    <property type="project" value="InterPro"/>
</dbReference>
<dbReference type="HOGENOM" id="CLU_075053_0_2_6"/>
<evidence type="ECO:0000259" key="4">
    <source>
        <dbReference type="PROSITE" id="PS50042"/>
    </source>
</evidence>
<gene>
    <name evidence="7" type="ORF">DKK76_05665</name>
    <name evidence="6" type="ORF">FPB0191_01183</name>
</gene>
<dbReference type="SUPFAM" id="SSF46785">
    <property type="entry name" value="Winged helix' DNA-binding domain"/>
    <property type="match status" value="1"/>
</dbReference>
<keyword evidence="3" id="KW-0804">Transcription</keyword>
<dbReference type="Pfam" id="PF13545">
    <property type="entry name" value="HTH_Crp_2"/>
    <property type="match status" value="1"/>
</dbReference>
<dbReference type="InterPro" id="IPR036388">
    <property type="entry name" value="WH-like_DNA-bd_sf"/>
</dbReference>
<dbReference type="Gene3D" id="2.60.120.10">
    <property type="entry name" value="Jelly Rolls"/>
    <property type="match status" value="1"/>
</dbReference>
<dbReference type="SUPFAM" id="SSF51206">
    <property type="entry name" value="cAMP-binding domain-like"/>
    <property type="match status" value="1"/>
</dbReference>
<evidence type="ECO:0000313" key="8">
    <source>
        <dbReference type="Proteomes" id="UP000030901"/>
    </source>
</evidence>
<dbReference type="STRING" id="1267021.FPB0191_01183"/>
<feature type="domain" description="HTH crp-type" evidence="5">
    <location>
        <begin position="157"/>
        <end position="230"/>
    </location>
</feature>
<dbReference type="InterPro" id="IPR050397">
    <property type="entry name" value="Env_Response_Regulators"/>
</dbReference>
<dbReference type="InterPro" id="IPR012318">
    <property type="entry name" value="HTH_CRP"/>
</dbReference>
<evidence type="ECO:0000256" key="2">
    <source>
        <dbReference type="ARBA" id="ARBA00023125"/>
    </source>
</evidence>
<dbReference type="InterPro" id="IPR036390">
    <property type="entry name" value="WH_DNA-bd_sf"/>
</dbReference>
<sequence>MQNIYKTIRSKSYSVSCELCRIGPSICIPKLLNNALDTVVNCKHAVSKDEIIVNEGTALDRFYIINAGALKTYITVEGKEQINGFYLPGDIIGLDSIHSLKYNCSVKALTNSLICELKYEELMTLVSQNTHVRDTLFKLMSEDIHDFKKLILCFSQKNAEERVGMFIYSLYSKYARRGHVSLNIKLSMSRNDIANYLGLTIETISRILTRMQDLNILTARGKYITIKNLPALIKFAEYHK</sequence>
<keyword evidence="2" id="KW-0238">DNA-binding</keyword>
<dbReference type="PANTHER" id="PTHR24567">
    <property type="entry name" value="CRP FAMILY TRANSCRIPTIONAL REGULATORY PROTEIN"/>
    <property type="match status" value="1"/>
</dbReference>
<evidence type="ECO:0000259" key="5">
    <source>
        <dbReference type="PROSITE" id="PS51063"/>
    </source>
</evidence>
<dbReference type="RefSeq" id="WP_052236816.1">
    <property type="nucleotide sequence ID" value="NZ_CAMKYH010000033.1"/>
</dbReference>
<dbReference type="AlphaFoldDB" id="A0A0A7S2F3"/>
<dbReference type="PRINTS" id="PR00034">
    <property type="entry name" value="HTHCRP"/>
</dbReference>
<keyword evidence="8" id="KW-1185">Reference proteome</keyword>
<dbReference type="CDD" id="cd00038">
    <property type="entry name" value="CAP_ED"/>
    <property type="match status" value="1"/>
</dbReference>
<dbReference type="InterPro" id="IPR018490">
    <property type="entry name" value="cNMP-bd_dom_sf"/>
</dbReference>
<dbReference type="KEGG" id="fpp:FPB0191_01183"/>
<dbReference type="Proteomes" id="UP000247838">
    <property type="component" value="Unassembled WGS sequence"/>
</dbReference>
<evidence type="ECO:0000256" key="1">
    <source>
        <dbReference type="ARBA" id="ARBA00023015"/>
    </source>
</evidence>
<dbReference type="PROSITE" id="PS00042">
    <property type="entry name" value="HTH_CRP_1"/>
    <property type="match status" value="1"/>
</dbReference>
<feature type="domain" description="Cyclic nucleotide-binding" evidence="4">
    <location>
        <begin position="32"/>
        <end position="93"/>
    </location>
</feature>
<dbReference type="PROSITE" id="PS51063">
    <property type="entry name" value="HTH_CRP_2"/>
    <property type="match status" value="1"/>
</dbReference>
<evidence type="ECO:0000256" key="3">
    <source>
        <dbReference type="ARBA" id="ARBA00023163"/>
    </source>
</evidence>
<dbReference type="Proteomes" id="UP000030901">
    <property type="component" value="Chromosome"/>
</dbReference>
<dbReference type="SMART" id="SM00419">
    <property type="entry name" value="HTH_CRP"/>
    <property type="match status" value="1"/>
</dbReference>
<dbReference type="FunFam" id="1.10.10.10:FF:000028">
    <property type="entry name" value="Fumarate/nitrate reduction transcriptional regulator Fnr"/>
    <property type="match status" value="1"/>
</dbReference>
<dbReference type="CDD" id="cd00092">
    <property type="entry name" value="HTH_CRP"/>
    <property type="match status" value="1"/>
</dbReference>
<dbReference type="PANTHER" id="PTHR24567:SF75">
    <property type="entry name" value="FUMARATE AND NITRATE REDUCTION REGULATORY PROTEIN"/>
    <property type="match status" value="1"/>
</dbReference>